<reference evidence="2" key="1">
    <citation type="submission" date="2014-01" db="EMBL/GenBank/DDBJ databases">
        <authorList>
            <person name="Brown-Elliot B."/>
            <person name="Wallace R."/>
            <person name="Lenaerts A."/>
            <person name="Ordway D."/>
            <person name="DeGroote M.A."/>
            <person name="Parker T."/>
            <person name="Sizemore C."/>
            <person name="Tallon L.J."/>
            <person name="Sadzewicz L.K."/>
            <person name="Sengamalay N."/>
            <person name="Fraser C.M."/>
            <person name="Hine E."/>
            <person name="Shefchek K.A."/>
            <person name="Das S.P."/>
            <person name="Tettelin H."/>
        </authorList>
    </citation>
    <scope>NUCLEOTIDE SEQUENCE [LARGE SCALE GENOMIC DNA]</scope>
    <source>
        <strain evidence="2">4042</strain>
    </source>
</reference>
<evidence type="ECO:0000313" key="2">
    <source>
        <dbReference type="EMBL" id="EUA66070.1"/>
    </source>
</evidence>
<comment type="caution">
    <text evidence="2">The sequence shown here is derived from an EMBL/GenBank/DDBJ whole genome shotgun (WGS) entry which is preliminary data.</text>
</comment>
<accession>X8DEZ5</accession>
<gene>
    <name evidence="2" type="ORF">I553_4026</name>
</gene>
<organism evidence="2">
    <name type="scientific">Mycobacterium xenopi 4042</name>
    <dbReference type="NCBI Taxonomy" id="1299334"/>
    <lineage>
        <taxon>Bacteria</taxon>
        <taxon>Bacillati</taxon>
        <taxon>Actinomycetota</taxon>
        <taxon>Actinomycetes</taxon>
        <taxon>Mycobacteriales</taxon>
        <taxon>Mycobacteriaceae</taxon>
        <taxon>Mycobacterium</taxon>
    </lineage>
</organism>
<evidence type="ECO:0008006" key="3">
    <source>
        <dbReference type="Google" id="ProtNLM"/>
    </source>
</evidence>
<feature type="region of interest" description="Disordered" evidence="1">
    <location>
        <begin position="110"/>
        <end position="149"/>
    </location>
</feature>
<protein>
    <recommendedName>
        <fullName evidence="3">DUF3499 domain-containing protein</fullName>
    </recommendedName>
</protein>
<name>X8DEZ5_MYCXE</name>
<evidence type="ECO:0000256" key="1">
    <source>
        <dbReference type="SAM" id="MobiDB-lite"/>
    </source>
</evidence>
<sequence>MSAPRGGDVDVRLLGFHGGDRSAGPAREPHSWDLCVGHAGRITAPRGWELVRHPGPLPNPDEDDLVALADAVREGRGGWQIGPRSTASVILAARLRGTGQRREYRRAGFHRPPIQRKRTPSGHLRVLPDPRPSAGVAGDERAGVPTARPTRMVRLATKSPFVRSPVMSRPPRLSTV</sequence>
<dbReference type="InterPro" id="IPR021888">
    <property type="entry name" value="DUF3499"/>
</dbReference>
<dbReference type="AlphaFoldDB" id="X8DEZ5"/>
<dbReference type="Pfam" id="PF12005">
    <property type="entry name" value="DUF3499"/>
    <property type="match status" value="1"/>
</dbReference>
<dbReference type="EMBL" id="JAOB01000019">
    <property type="protein sequence ID" value="EUA66070.1"/>
    <property type="molecule type" value="Genomic_DNA"/>
</dbReference>
<proteinExistence type="predicted"/>
<feature type="compositionally biased region" description="Basic residues" evidence="1">
    <location>
        <begin position="110"/>
        <end position="120"/>
    </location>
</feature>